<accession>A0AC35FLS7</accession>
<sequence length="1167" mass="131852">METAASTRTRRLVTKRVAYSPEPTAPQHLKKPAPEPKVSTNNSKPKSNKAEKKAPVPRKSLPAILDAPKPINDAFNKSAIQLSSENIQKQPTPEIKGKRIKLKSIADLPSASNGIKLKKDAPEKIETPKEQIFPKPSKKKEIKETPPRKGLLALKRYIPPPEDEISIPQTSQDLSLPSSSSTQNHFDKLSIKEKDPVPVVAEEIPINNTSPKVTEIEKSPFKEIENDKINLMVDERNDSVPEKFEPQLRKEENGAAAETSNIPPLIENTPTTTTTVTVNDIVETEESKNENVISEKPKKSPKKVTPLKISLINHRLSVSKLPKKSVPVIPERSSSGRTRKPAKSKEYPGHEDALPTSSNTIRRRSKNTKSIMPVQIPIPTSSAPPPQTPIPSSVAEFMNMLEQAGDLKIHPSGPQHPYMPPPMPPSMPSPSHSPPLVSPSQQLPAHLAAYLPERPHRSKTKHVSDFAPSLVSKDLKRKSSVIPGEERLRSPPISQHAFIYPPVPEPMDITPVEIEVVEDVINVPENFEIEDNDIFDFQIQYLKNLHPHLEKSFEALEDRYDDEYVLREILTHDIIDSEDAIVEEELDIDGVNDPLPTSNYNLTYSTMKYAKVYIEMFPENERVSLEKIPEEIEKFFNETNATAVCLKIFYEILQKQCCMELAVKKHKNPIASYYLYSLQNATLLRSRIFLHFSYELVQAHEWLIRHLEKENLASYLMILKFLQAAGTTLTNILITSANPKDTTNVTVNGHLRDMLEERIRDPFTRMLTHLDRKLTNHDTFLMLIYPGIKLKNEITNAVYHAHEQLFVGLTNMGCTIEKIIIKDDDDLAEDFTIADVCDFSVNFIKNKILDAVKRRPNERIFIASWGITCLFVHEAVIDVDGVSGIIDLAMPIKTKYATRGKIGDKILLTYCPTMVVTGEDSGEVPDTAEMLQNFHIATGFCAVGKADSSLIVEPSVLANYGITQACISRIILNHIMDFIEHTHNDIHTKRLEIDYPYIITEDLNDHVMRDETAYGVEETFFDDEEDPSSNPKEPVVINENLKTEEPPSEQDDIYLDSSSQIVKTESEHTPIKMGYPESVKTELAENVKSEVTVYPQNYQYGPSTYHQTNYEQPMQTDPESGDVLHEFLDNNYEPMEEGEYDEEMEFENQMAAEAIERGHTGEQNGYE</sequence>
<organism evidence="1 2">
    <name type="scientific">Panagrolaimus sp. PS1159</name>
    <dbReference type="NCBI Taxonomy" id="55785"/>
    <lineage>
        <taxon>Eukaryota</taxon>
        <taxon>Metazoa</taxon>
        <taxon>Ecdysozoa</taxon>
        <taxon>Nematoda</taxon>
        <taxon>Chromadorea</taxon>
        <taxon>Rhabditida</taxon>
        <taxon>Tylenchina</taxon>
        <taxon>Panagrolaimomorpha</taxon>
        <taxon>Panagrolaimoidea</taxon>
        <taxon>Panagrolaimidae</taxon>
        <taxon>Panagrolaimus</taxon>
    </lineage>
</organism>
<proteinExistence type="predicted"/>
<dbReference type="Proteomes" id="UP000887580">
    <property type="component" value="Unplaced"/>
</dbReference>
<evidence type="ECO:0000313" key="1">
    <source>
        <dbReference type="Proteomes" id="UP000887580"/>
    </source>
</evidence>
<dbReference type="WBParaSite" id="PS1159_v2.g18366.t1">
    <property type="protein sequence ID" value="PS1159_v2.g18366.t1"/>
    <property type="gene ID" value="PS1159_v2.g18366"/>
</dbReference>
<name>A0AC35FLS7_9BILA</name>
<protein>
    <submittedName>
        <fullName evidence="2">Uncharacterized protein</fullName>
    </submittedName>
</protein>
<evidence type="ECO:0000313" key="2">
    <source>
        <dbReference type="WBParaSite" id="PS1159_v2.g18366.t1"/>
    </source>
</evidence>
<reference evidence="2" key="1">
    <citation type="submission" date="2022-11" db="UniProtKB">
        <authorList>
            <consortium name="WormBaseParasite"/>
        </authorList>
    </citation>
    <scope>IDENTIFICATION</scope>
</reference>